<evidence type="ECO:0000256" key="12">
    <source>
        <dbReference type="PIRNR" id="PIRNR015601"/>
    </source>
</evidence>
<dbReference type="NCBIfam" id="TIGR00046">
    <property type="entry name" value="RsmE family RNA methyltransferase"/>
    <property type="match status" value="1"/>
</dbReference>
<dbReference type="PIRSF" id="PIRSF015601">
    <property type="entry name" value="MTase_slr0722"/>
    <property type="match status" value="1"/>
</dbReference>
<accession>A0A9D1A744</accession>
<feature type="domain" description="Ribosomal RNA small subunit methyltransferase E PUA-like" evidence="14">
    <location>
        <begin position="18"/>
        <end position="63"/>
    </location>
</feature>
<comment type="subcellular location">
    <subcellularLocation>
        <location evidence="1 12">Cytoplasm</location>
    </subcellularLocation>
</comment>
<comment type="catalytic activity">
    <reaction evidence="11 12">
        <text>uridine(1498) in 16S rRNA + S-adenosyl-L-methionine = N(3)-methyluridine(1498) in 16S rRNA + S-adenosyl-L-homocysteine + H(+)</text>
        <dbReference type="Rhea" id="RHEA:42920"/>
        <dbReference type="Rhea" id="RHEA-COMP:10283"/>
        <dbReference type="Rhea" id="RHEA-COMP:10284"/>
        <dbReference type="ChEBI" id="CHEBI:15378"/>
        <dbReference type="ChEBI" id="CHEBI:57856"/>
        <dbReference type="ChEBI" id="CHEBI:59789"/>
        <dbReference type="ChEBI" id="CHEBI:65315"/>
        <dbReference type="ChEBI" id="CHEBI:74502"/>
        <dbReference type="EC" id="2.1.1.193"/>
    </reaction>
</comment>
<evidence type="ECO:0000259" key="13">
    <source>
        <dbReference type="Pfam" id="PF04452"/>
    </source>
</evidence>
<dbReference type="EC" id="2.1.1.193" evidence="3 12"/>
<keyword evidence="6 12" id="KW-0698">rRNA processing</keyword>
<comment type="similarity">
    <text evidence="2 12">Belongs to the RNA methyltransferase RsmE family.</text>
</comment>
<evidence type="ECO:0000256" key="3">
    <source>
        <dbReference type="ARBA" id="ARBA00012328"/>
    </source>
</evidence>
<comment type="function">
    <text evidence="10 12">Specifically methylates the N3 position of the uracil ring of uridine 1498 (m3U1498) in 16S rRNA. Acts on the fully assembled 30S ribosomal subunit.</text>
</comment>
<evidence type="ECO:0000256" key="5">
    <source>
        <dbReference type="ARBA" id="ARBA00022490"/>
    </source>
</evidence>
<dbReference type="Gene3D" id="3.40.1280.10">
    <property type="match status" value="1"/>
</dbReference>
<comment type="caution">
    <text evidence="15">The sequence shown here is derived from an EMBL/GenBank/DDBJ whole genome shotgun (WGS) entry which is preliminary data.</text>
</comment>
<evidence type="ECO:0000256" key="8">
    <source>
        <dbReference type="ARBA" id="ARBA00022679"/>
    </source>
</evidence>
<dbReference type="InterPro" id="IPR029028">
    <property type="entry name" value="Alpha/beta_knot_MTases"/>
</dbReference>
<keyword evidence="8 12" id="KW-0808">Transferase</keyword>
<dbReference type="GO" id="GO:0070475">
    <property type="term" value="P:rRNA base methylation"/>
    <property type="evidence" value="ECO:0007669"/>
    <property type="project" value="TreeGrafter"/>
</dbReference>
<keyword evidence="9 12" id="KW-0949">S-adenosyl-L-methionine</keyword>
<evidence type="ECO:0000256" key="2">
    <source>
        <dbReference type="ARBA" id="ARBA00005528"/>
    </source>
</evidence>
<dbReference type="EMBL" id="DVGD01000052">
    <property type="protein sequence ID" value="HIR09124.1"/>
    <property type="molecule type" value="Genomic_DNA"/>
</dbReference>
<dbReference type="GO" id="GO:0005737">
    <property type="term" value="C:cytoplasm"/>
    <property type="evidence" value="ECO:0007669"/>
    <property type="project" value="UniProtKB-SubCell"/>
</dbReference>
<evidence type="ECO:0000259" key="14">
    <source>
        <dbReference type="Pfam" id="PF20260"/>
    </source>
</evidence>
<dbReference type="CDD" id="cd18084">
    <property type="entry name" value="RsmE-like"/>
    <property type="match status" value="1"/>
</dbReference>
<evidence type="ECO:0000256" key="11">
    <source>
        <dbReference type="ARBA" id="ARBA00047944"/>
    </source>
</evidence>
<evidence type="ECO:0000256" key="4">
    <source>
        <dbReference type="ARBA" id="ARBA00013673"/>
    </source>
</evidence>
<dbReference type="PANTHER" id="PTHR30027">
    <property type="entry name" value="RIBOSOMAL RNA SMALL SUBUNIT METHYLTRANSFERASE E"/>
    <property type="match status" value="1"/>
</dbReference>
<dbReference type="SUPFAM" id="SSF88697">
    <property type="entry name" value="PUA domain-like"/>
    <property type="match status" value="1"/>
</dbReference>
<evidence type="ECO:0000313" key="16">
    <source>
        <dbReference type="Proteomes" id="UP000824258"/>
    </source>
</evidence>
<proteinExistence type="inferred from homology"/>
<dbReference type="Proteomes" id="UP000824258">
    <property type="component" value="Unassembled WGS sequence"/>
</dbReference>
<evidence type="ECO:0000256" key="9">
    <source>
        <dbReference type="ARBA" id="ARBA00022691"/>
    </source>
</evidence>
<dbReference type="GO" id="GO:0070042">
    <property type="term" value="F:rRNA (uridine-N3-)-methyltransferase activity"/>
    <property type="evidence" value="ECO:0007669"/>
    <property type="project" value="TreeGrafter"/>
</dbReference>
<feature type="domain" description="Ribosomal RNA small subunit methyltransferase E methyltransferase" evidence="13">
    <location>
        <begin position="73"/>
        <end position="235"/>
    </location>
</feature>
<dbReference type="InterPro" id="IPR046886">
    <property type="entry name" value="RsmE_MTase_dom"/>
</dbReference>
<dbReference type="SUPFAM" id="SSF75217">
    <property type="entry name" value="alpha/beta knot"/>
    <property type="match status" value="1"/>
</dbReference>
<evidence type="ECO:0000256" key="7">
    <source>
        <dbReference type="ARBA" id="ARBA00022603"/>
    </source>
</evidence>
<organism evidence="15 16">
    <name type="scientific">Candidatus Avoscillospira stercoripullorum</name>
    <dbReference type="NCBI Taxonomy" id="2840709"/>
    <lineage>
        <taxon>Bacteria</taxon>
        <taxon>Bacillati</taxon>
        <taxon>Bacillota</taxon>
        <taxon>Clostridia</taxon>
        <taxon>Eubacteriales</taxon>
        <taxon>Oscillospiraceae</taxon>
        <taxon>Oscillospiraceae incertae sedis</taxon>
        <taxon>Candidatus Avoscillospira</taxon>
    </lineage>
</organism>
<dbReference type="AlphaFoldDB" id="A0A9D1A744"/>
<dbReference type="PANTHER" id="PTHR30027:SF3">
    <property type="entry name" value="16S RRNA (URACIL(1498)-N(3))-METHYLTRANSFERASE"/>
    <property type="match status" value="1"/>
</dbReference>
<name>A0A9D1A744_9FIRM</name>
<sequence>MPRFFVPPAALEGDFVTLTGESAAHAKVLRLMPGEEVSLCDGAGREARTTVLALEPGLVRLKVEALFPSESEPQLRVSVYMGFPKADKLEHVVQKATELGAFEIVAFPCERSISRPDAKSLEKKLERWQKIAASAAEQSGRGRIPQVLTLPSFDAAVARASQADWAALFYEKERDGSIAATLPPELATAAILTGPEGGLTEDEVAKARQAGVKVCTLGKRILRCETAPLCALSALLYAAGELE</sequence>
<evidence type="ECO:0000256" key="6">
    <source>
        <dbReference type="ARBA" id="ARBA00022552"/>
    </source>
</evidence>
<evidence type="ECO:0000256" key="1">
    <source>
        <dbReference type="ARBA" id="ARBA00004496"/>
    </source>
</evidence>
<evidence type="ECO:0000313" key="15">
    <source>
        <dbReference type="EMBL" id="HIR09124.1"/>
    </source>
</evidence>
<dbReference type="Pfam" id="PF20260">
    <property type="entry name" value="PUA_4"/>
    <property type="match status" value="1"/>
</dbReference>
<dbReference type="InterPro" id="IPR006700">
    <property type="entry name" value="RsmE"/>
</dbReference>
<dbReference type="InterPro" id="IPR015947">
    <property type="entry name" value="PUA-like_sf"/>
</dbReference>
<dbReference type="InterPro" id="IPR029026">
    <property type="entry name" value="tRNA_m1G_MTases_N"/>
</dbReference>
<keyword evidence="5 12" id="KW-0963">Cytoplasm</keyword>
<protein>
    <recommendedName>
        <fullName evidence="4 12">Ribosomal RNA small subunit methyltransferase E</fullName>
        <ecNumber evidence="3 12">2.1.1.193</ecNumber>
    </recommendedName>
</protein>
<evidence type="ECO:0000256" key="10">
    <source>
        <dbReference type="ARBA" id="ARBA00025699"/>
    </source>
</evidence>
<dbReference type="InterPro" id="IPR046887">
    <property type="entry name" value="RsmE_PUA-like"/>
</dbReference>
<dbReference type="NCBIfam" id="NF008692">
    <property type="entry name" value="PRK11713.1-5"/>
    <property type="match status" value="1"/>
</dbReference>
<dbReference type="Pfam" id="PF04452">
    <property type="entry name" value="Methyltrans_RNA"/>
    <property type="match status" value="1"/>
</dbReference>
<gene>
    <name evidence="15" type="ORF">IAA70_01830</name>
</gene>
<reference evidence="15" key="2">
    <citation type="journal article" date="2021" name="PeerJ">
        <title>Extensive microbial diversity within the chicken gut microbiome revealed by metagenomics and culture.</title>
        <authorList>
            <person name="Gilroy R."/>
            <person name="Ravi A."/>
            <person name="Getino M."/>
            <person name="Pursley I."/>
            <person name="Horton D.L."/>
            <person name="Alikhan N.F."/>
            <person name="Baker D."/>
            <person name="Gharbi K."/>
            <person name="Hall N."/>
            <person name="Watson M."/>
            <person name="Adriaenssens E.M."/>
            <person name="Foster-Nyarko E."/>
            <person name="Jarju S."/>
            <person name="Secka A."/>
            <person name="Antonio M."/>
            <person name="Oren A."/>
            <person name="Chaudhuri R.R."/>
            <person name="La Ragione R."/>
            <person name="Hildebrand F."/>
            <person name="Pallen M.J."/>
        </authorList>
    </citation>
    <scope>NUCLEOTIDE SEQUENCE</scope>
    <source>
        <strain evidence="15">ChiHjej9B8-7071</strain>
    </source>
</reference>
<reference evidence="15" key="1">
    <citation type="submission" date="2020-10" db="EMBL/GenBank/DDBJ databases">
        <authorList>
            <person name="Gilroy R."/>
        </authorList>
    </citation>
    <scope>NUCLEOTIDE SEQUENCE</scope>
    <source>
        <strain evidence="15">ChiHjej9B8-7071</strain>
    </source>
</reference>
<keyword evidence="7 12" id="KW-0489">Methyltransferase</keyword>